<dbReference type="Proteomes" id="UP000321816">
    <property type="component" value="Chromosome"/>
</dbReference>
<dbReference type="OrthoDB" id="2965306at2"/>
<dbReference type="Pfam" id="PF16976">
    <property type="entry name" value="RcpC"/>
    <property type="match status" value="1"/>
</dbReference>
<keyword evidence="2" id="KW-0812">Transmembrane</keyword>
<keyword evidence="2" id="KW-0472">Membrane</keyword>
<dbReference type="EMBL" id="CP144914">
    <property type="protein sequence ID" value="WWD80859.1"/>
    <property type="molecule type" value="Genomic_DNA"/>
</dbReference>
<evidence type="ECO:0000313" key="5">
    <source>
        <dbReference type="Proteomes" id="UP000321816"/>
    </source>
</evidence>
<gene>
    <name evidence="4" type="ORF">FTX54_004680</name>
</gene>
<evidence type="ECO:0000256" key="1">
    <source>
        <dbReference type="SAM" id="MobiDB-lite"/>
    </source>
</evidence>
<dbReference type="InterPro" id="IPR031571">
    <property type="entry name" value="RcpC_dom"/>
</dbReference>
<organism evidence="4 5">
    <name type="scientific">Alkalicoccus halolimnae</name>
    <dbReference type="NCBI Taxonomy" id="1667239"/>
    <lineage>
        <taxon>Bacteria</taxon>
        <taxon>Bacillati</taxon>
        <taxon>Bacillota</taxon>
        <taxon>Bacilli</taxon>
        <taxon>Bacillales</taxon>
        <taxon>Bacillaceae</taxon>
        <taxon>Alkalicoccus</taxon>
    </lineage>
</organism>
<feature type="transmembrane region" description="Helical" evidence="2">
    <location>
        <begin position="6"/>
        <end position="26"/>
    </location>
</feature>
<feature type="compositionally biased region" description="Low complexity" evidence="1">
    <location>
        <begin position="38"/>
        <end position="47"/>
    </location>
</feature>
<feature type="domain" description="Flp pilus assembly protein RcpC/CpaB" evidence="3">
    <location>
        <begin position="65"/>
        <end position="171"/>
    </location>
</feature>
<dbReference type="AlphaFoldDB" id="A0A5C7F920"/>
<name>A0A5C7F920_9BACI</name>
<sequence length="203" mass="22526">MSTKKIWIIAIFTGFIAAILLYSSLISSSSSQEEEQEQQALEQQAAEQAEEEALTRQQVNPMDDIEQGMRAVSIPIDNTVHGVSGYIEPKSHVDIIAFETLEPEMDDEDSEEIEVETAGEELSAELLLQNVKVLAAGRAYDAEADALRYVQITVEVTPEEGVLLSLAEKNADGFYFMLRDEEDDSIEEEGVEITRPILRGEGQ</sequence>
<keyword evidence="2" id="KW-1133">Transmembrane helix</keyword>
<evidence type="ECO:0000313" key="4">
    <source>
        <dbReference type="EMBL" id="WWD80859.1"/>
    </source>
</evidence>
<evidence type="ECO:0000256" key="2">
    <source>
        <dbReference type="SAM" id="Phobius"/>
    </source>
</evidence>
<feature type="region of interest" description="Disordered" evidence="1">
    <location>
        <begin position="33"/>
        <end position="61"/>
    </location>
</feature>
<dbReference type="RefSeq" id="WP_147803219.1">
    <property type="nucleotide sequence ID" value="NZ_CP144914.1"/>
</dbReference>
<reference evidence="4 5" key="1">
    <citation type="submission" date="2024-01" db="EMBL/GenBank/DDBJ databases">
        <title>Complete Genome Sequence of Alkalicoccus halolimnae BZ-SZ-XJ29T, a Moderately Halophilic Bacterium Isolated from a Salt Lake.</title>
        <authorList>
            <person name="Zhao B."/>
        </authorList>
    </citation>
    <scope>NUCLEOTIDE SEQUENCE [LARGE SCALE GENOMIC DNA]</scope>
    <source>
        <strain evidence="4 5">BZ-SZ-XJ29</strain>
    </source>
</reference>
<dbReference type="KEGG" id="ahal:FTX54_004680"/>
<accession>A0A5C7F920</accession>
<keyword evidence="5" id="KW-1185">Reference proteome</keyword>
<protein>
    <submittedName>
        <fullName evidence="4">RcpC/CpaB family pilus assembly protein</fullName>
    </submittedName>
</protein>
<evidence type="ECO:0000259" key="3">
    <source>
        <dbReference type="Pfam" id="PF16976"/>
    </source>
</evidence>
<proteinExistence type="predicted"/>